<keyword evidence="2" id="KW-1185">Reference proteome</keyword>
<dbReference type="EMBL" id="RFAR01000038">
    <property type="protein sequence ID" value="RMC97974.1"/>
    <property type="molecule type" value="Genomic_DNA"/>
</dbReference>
<protein>
    <submittedName>
        <fullName evidence="1">Uncharacterized protein</fullName>
    </submittedName>
</protein>
<sequence>MPDTDTVRAHRKRRTMAAFMVMVSQRHKPGWPLQSEQLIHGIRSLLLQGGPTQAAPIWPAG</sequence>
<proteinExistence type="predicted"/>
<gene>
    <name evidence="1" type="ORF">EAY64_09820</name>
</gene>
<comment type="caution">
    <text evidence="1">The sequence shown here is derived from an EMBL/GenBank/DDBJ whole genome shotgun (WGS) entry which is preliminary data.</text>
</comment>
<evidence type="ECO:0000313" key="2">
    <source>
        <dbReference type="Proteomes" id="UP000274139"/>
    </source>
</evidence>
<reference evidence="1 2" key="1">
    <citation type="submission" date="2018-10" db="EMBL/GenBank/DDBJ databases">
        <title>Draft genome sequence of Aquitalea MWU14-2217 isolated from a wild cranberry bog in Provincetown, Massachusetts.</title>
        <authorList>
            <person name="Ebadzadsahrai G."/>
            <person name="Soby S."/>
        </authorList>
    </citation>
    <scope>NUCLEOTIDE SEQUENCE [LARGE SCALE GENOMIC DNA]</scope>
    <source>
        <strain evidence="1 2">MWU14-2217</strain>
    </source>
</reference>
<name>A0A454JIN1_9NEIS</name>
<dbReference type="AlphaFoldDB" id="A0A454JIN1"/>
<dbReference type="Proteomes" id="UP000274139">
    <property type="component" value="Unassembled WGS sequence"/>
</dbReference>
<evidence type="ECO:0000313" key="1">
    <source>
        <dbReference type="EMBL" id="RMC97974.1"/>
    </source>
</evidence>
<organism evidence="1 2">
    <name type="scientific">Aquitalea palustris</name>
    <dbReference type="NCBI Taxonomy" id="2480983"/>
    <lineage>
        <taxon>Bacteria</taxon>
        <taxon>Pseudomonadati</taxon>
        <taxon>Pseudomonadota</taxon>
        <taxon>Betaproteobacteria</taxon>
        <taxon>Neisseriales</taxon>
        <taxon>Chromobacteriaceae</taxon>
        <taxon>Aquitalea</taxon>
    </lineage>
</organism>
<accession>A0A454JIN1</accession>